<accession>A0ACB9KMA2</accession>
<reference evidence="1 2" key="1">
    <citation type="journal article" date="2022" name="DNA Res.">
        <title>Chromosomal-level genome assembly of the orchid tree Bauhinia variegata (Leguminosae; Cercidoideae) supports the allotetraploid origin hypothesis of Bauhinia.</title>
        <authorList>
            <person name="Zhong Y."/>
            <person name="Chen Y."/>
            <person name="Zheng D."/>
            <person name="Pang J."/>
            <person name="Liu Y."/>
            <person name="Luo S."/>
            <person name="Meng S."/>
            <person name="Qian L."/>
            <person name="Wei D."/>
            <person name="Dai S."/>
            <person name="Zhou R."/>
        </authorList>
    </citation>
    <scope>NUCLEOTIDE SEQUENCE [LARGE SCALE GENOMIC DNA]</scope>
    <source>
        <strain evidence="1">BV-YZ2020</strain>
    </source>
</reference>
<evidence type="ECO:0000313" key="2">
    <source>
        <dbReference type="Proteomes" id="UP000828941"/>
    </source>
</evidence>
<proteinExistence type="predicted"/>
<dbReference type="EMBL" id="CM039438">
    <property type="protein sequence ID" value="KAI4298444.1"/>
    <property type="molecule type" value="Genomic_DNA"/>
</dbReference>
<name>A0ACB9KMA2_BAUVA</name>
<keyword evidence="2" id="KW-1185">Reference proteome</keyword>
<protein>
    <submittedName>
        <fullName evidence="1">Uncharacterized protein</fullName>
    </submittedName>
</protein>
<sequence length="71" mass="7600">MLEGQGGEGCSGGSVRGGKIYWGKKATSDFKGIVVIFAWVSIQESQLGDYVDLYSSLGWNSLVCHAHFLSA</sequence>
<evidence type="ECO:0000313" key="1">
    <source>
        <dbReference type="EMBL" id="KAI4298444.1"/>
    </source>
</evidence>
<gene>
    <name evidence="1" type="ORF">L6164_032003</name>
</gene>
<comment type="caution">
    <text evidence="1">The sequence shown here is derived from an EMBL/GenBank/DDBJ whole genome shotgun (WGS) entry which is preliminary data.</text>
</comment>
<organism evidence="1 2">
    <name type="scientific">Bauhinia variegata</name>
    <name type="common">Purple orchid tree</name>
    <name type="synonym">Phanera variegata</name>
    <dbReference type="NCBI Taxonomy" id="167791"/>
    <lineage>
        <taxon>Eukaryota</taxon>
        <taxon>Viridiplantae</taxon>
        <taxon>Streptophyta</taxon>
        <taxon>Embryophyta</taxon>
        <taxon>Tracheophyta</taxon>
        <taxon>Spermatophyta</taxon>
        <taxon>Magnoliopsida</taxon>
        <taxon>eudicotyledons</taxon>
        <taxon>Gunneridae</taxon>
        <taxon>Pentapetalae</taxon>
        <taxon>rosids</taxon>
        <taxon>fabids</taxon>
        <taxon>Fabales</taxon>
        <taxon>Fabaceae</taxon>
        <taxon>Cercidoideae</taxon>
        <taxon>Cercideae</taxon>
        <taxon>Bauhiniinae</taxon>
        <taxon>Bauhinia</taxon>
    </lineage>
</organism>
<dbReference type="Proteomes" id="UP000828941">
    <property type="component" value="Chromosome 13"/>
</dbReference>